<dbReference type="RefSeq" id="WP_244378307.1">
    <property type="nucleotide sequence ID" value="NZ_CP083239.1"/>
</dbReference>
<keyword evidence="2" id="KW-0472">Membrane</keyword>
<keyword evidence="2" id="KW-0812">Transmembrane</keyword>
<evidence type="ECO:0000256" key="2">
    <source>
        <dbReference type="SAM" id="Phobius"/>
    </source>
</evidence>
<dbReference type="AlphaFoldDB" id="A0A9E6ZVQ2"/>
<organism evidence="3 4">
    <name type="scientific">Ancylobacter polymorphus</name>
    <dbReference type="NCBI Taxonomy" id="223390"/>
    <lineage>
        <taxon>Bacteria</taxon>
        <taxon>Pseudomonadati</taxon>
        <taxon>Pseudomonadota</taxon>
        <taxon>Alphaproteobacteria</taxon>
        <taxon>Hyphomicrobiales</taxon>
        <taxon>Xanthobacteraceae</taxon>
        <taxon>Ancylobacter</taxon>
    </lineage>
</organism>
<name>A0A9E6ZVQ2_9HYPH</name>
<feature type="compositionally biased region" description="Basic and acidic residues" evidence="1">
    <location>
        <begin position="1"/>
        <end position="21"/>
    </location>
</feature>
<accession>A0A9E6ZVQ2</accession>
<evidence type="ECO:0000313" key="4">
    <source>
        <dbReference type="Proteomes" id="UP000831684"/>
    </source>
</evidence>
<feature type="transmembrane region" description="Helical" evidence="2">
    <location>
        <begin position="79"/>
        <end position="102"/>
    </location>
</feature>
<evidence type="ECO:0000313" key="3">
    <source>
        <dbReference type="EMBL" id="UOK71296.1"/>
    </source>
</evidence>
<protein>
    <submittedName>
        <fullName evidence="3">Uncharacterized protein</fullName>
    </submittedName>
</protein>
<gene>
    <name evidence="3" type="ORF">K9D25_00790</name>
</gene>
<dbReference type="KEGG" id="apol:K9D25_00790"/>
<feature type="compositionally biased region" description="Basic and acidic residues" evidence="1">
    <location>
        <begin position="62"/>
        <end position="73"/>
    </location>
</feature>
<dbReference type="EMBL" id="CP083239">
    <property type="protein sequence ID" value="UOK71296.1"/>
    <property type="molecule type" value="Genomic_DNA"/>
</dbReference>
<dbReference type="Proteomes" id="UP000831684">
    <property type="component" value="Chromosome"/>
</dbReference>
<evidence type="ECO:0000256" key="1">
    <source>
        <dbReference type="SAM" id="MobiDB-lite"/>
    </source>
</evidence>
<sequence>MAETERVRGDIDAGRTHDKVPFADPAAAPLGTDDEAAGAPAGRERRAMAAQPAGPSSAGGGTDERGRPYDDKGTTVPGVSFVTAVVGLLLVVALGAGVFAAVMMG</sequence>
<reference evidence="3" key="1">
    <citation type="submission" date="2021-09" db="EMBL/GenBank/DDBJ databases">
        <title>Network and meta-omics reveal the key degrader and cooperation patterns in an efficient 1,4-dioxane-degrading microbial community.</title>
        <authorList>
            <person name="Dai C."/>
        </authorList>
    </citation>
    <scope>NUCLEOTIDE SEQUENCE</scope>
    <source>
        <strain evidence="3">ZM13</strain>
    </source>
</reference>
<proteinExistence type="predicted"/>
<keyword evidence="2" id="KW-1133">Transmembrane helix</keyword>
<feature type="region of interest" description="Disordered" evidence="1">
    <location>
        <begin position="1"/>
        <end position="74"/>
    </location>
</feature>